<feature type="transmembrane region" description="Helical" evidence="7">
    <location>
        <begin position="280"/>
        <end position="301"/>
    </location>
</feature>
<dbReference type="EMBL" id="JAFBEB010000010">
    <property type="protein sequence ID" value="MBM7591242.1"/>
    <property type="molecule type" value="Genomic_DNA"/>
</dbReference>
<comment type="subcellular location">
    <subcellularLocation>
        <location evidence="1">Cell membrane</location>
        <topology evidence="1">Multi-pass membrane protein</topology>
    </subcellularLocation>
</comment>
<dbReference type="AlphaFoldDB" id="A0A939BSY8"/>
<dbReference type="PANTHER" id="PTHR43266">
    <property type="entry name" value="MACROLIDE-EFFLUX PROTEIN"/>
    <property type="match status" value="1"/>
</dbReference>
<sequence length="416" mass="45244">MLRQNRSFRNLFIAYALATLGSWFDFIAIAILLAYVWHADPLTIGLLPLMYAGPGLLFGQLSGIIADRCNKLTIMLLADWLRVLITLLMVVAPNVYWLLPLIFCRSVAAVFHTPAQQAMTRAVVSEAQLLKATTLNGMVFQTGKIFGPLIGSSLAAIASPKLCLLINAGCFLLSVCFLRKIKPFRLLPDSPQSSQPGESFVQAWTAGWAILFGNRQLFFSLLFSLIGIMAIQMVDAQFPVLFREQAPAYPQLVGWTVSAIGIGALSVVTWLNRWQQIRQYGWMFGAGMLLVGLLFAAFGHYQAGQSLIWLLLPALLGGVGTGLASVASNYLLQKESPKEAVGRMIGIFETMQSAVFVAAPVLGGLLIETIGASLSFRWIGYAIILIGLGGIVCQRLIWGTANRKKSPSTQADQASV</sequence>
<keyword evidence="5 7" id="KW-1133">Transmembrane helix</keyword>
<proteinExistence type="predicted"/>
<dbReference type="GO" id="GO:0022857">
    <property type="term" value="F:transmembrane transporter activity"/>
    <property type="evidence" value="ECO:0007669"/>
    <property type="project" value="InterPro"/>
</dbReference>
<feature type="transmembrane region" description="Helical" evidence="7">
    <location>
        <begin position="307"/>
        <end position="332"/>
    </location>
</feature>
<evidence type="ECO:0000256" key="2">
    <source>
        <dbReference type="ARBA" id="ARBA00022448"/>
    </source>
</evidence>
<keyword evidence="4 7" id="KW-0812">Transmembrane</keyword>
<gene>
    <name evidence="8" type="ORF">JOD01_002869</name>
</gene>
<name>A0A939BSY8_9BACL</name>
<evidence type="ECO:0000313" key="8">
    <source>
        <dbReference type="EMBL" id="MBM7591242.1"/>
    </source>
</evidence>
<comment type="caution">
    <text evidence="8">The sequence shown here is derived from an EMBL/GenBank/DDBJ whole genome shotgun (WGS) entry which is preliminary data.</text>
</comment>
<evidence type="ECO:0000256" key="5">
    <source>
        <dbReference type="ARBA" id="ARBA00022989"/>
    </source>
</evidence>
<feature type="transmembrane region" description="Helical" evidence="7">
    <location>
        <begin position="353"/>
        <end position="372"/>
    </location>
</feature>
<accession>A0A939BSY8</accession>
<dbReference type="GO" id="GO:0005886">
    <property type="term" value="C:plasma membrane"/>
    <property type="evidence" value="ECO:0007669"/>
    <property type="project" value="UniProtKB-SubCell"/>
</dbReference>
<evidence type="ECO:0000256" key="4">
    <source>
        <dbReference type="ARBA" id="ARBA00022692"/>
    </source>
</evidence>
<dbReference type="RefSeq" id="WP_204518960.1">
    <property type="nucleotide sequence ID" value="NZ_BAABIN010000012.1"/>
</dbReference>
<organism evidence="8 9">
    <name type="scientific">Brevibacillus fulvus</name>
    <dbReference type="NCBI Taxonomy" id="1125967"/>
    <lineage>
        <taxon>Bacteria</taxon>
        <taxon>Bacillati</taxon>
        <taxon>Bacillota</taxon>
        <taxon>Bacilli</taxon>
        <taxon>Bacillales</taxon>
        <taxon>Paenibacillaceae</taxon>
        <taxon>Brevibacillus</taxon>
    </lineage>
</organism>
<keyword evidence="3" id="KW-1003">Cell membrane</keyword>
<dbReference type="PRINTS" id="PR01035">
    <property type="entry name" value="TCRTETA"/>
</dbReference>
<reference evidence="8" key="1">
    <citation type="submission" date="2021-01" db="EMBL/GenBank/DDBJ databases">
        <title>Genomic Encyclopedia of Type Strains, Phase IV (KMG-IV): sequencing the most valuable type-strain genomes for metagenomic binning, comparative biology and taxonomic classification.</title>
        <authorList>
            <person name="Goeker M."/>
        </authorList>
    </citation>
    <scope>NUCLEOTIDE SEQUENCE</scope>
    <source>
        <strain evidence="8">DSM 25523</strain>
    </source>
</reference>
<evidence type="ECO:0000313" key="9">
    <source>
        <dbReference type="Proteomes" id="UP000717624"/>
    </source>
</evidence>
<keyword evidence="9" id="KW-1185">Reference proteome</keyword>
<feature type="transmembrane region" description="Helical" evidence="7">
    <location>
        <begin position="80"/>
        <end position="99"/>
    </location>
</feature>
<dbReference type="Pfam" id="PF05977">
    <property type="entry name" value="MFS_3"/>
    <property type="match status" value="1"/>
</dbReference>
<dbReference type="InterPro" id="IPR001958">
    <property type="entry name" value="Tet-R_TetA/multi-R_MdtG-like"/>
</dbReference>
<dbReference type="Proteomes" id="UP000717624">
    <property type="component" value="Unassembled WGS sequence"/>
</dbReference>
<feature type="transmembrane region" description="Helical" evidence="7">
    <location>
        <begin position="42"/>
        <end position="59"/>
    </location>
</feature>
<evidence type="ECO:0000256" key="7">
    <source>
        <dbReference type="SAM" id="Phobius"/>
    </source>
</evidence>
<dbReference type="SUPFAM" id="SSF103473">
    <property type="entry name" value="MFS general substrate transporter"/>
    <property type="match status" value="1"/>
</dbReference>
<dbReference type="Gene3D" id="1.20.1250.20">
    <property type="entry name" value="MFS general substrate transporter like domains"/>
    <property type="match status" value="1"/>
</dbReference>
<feature type="transmembrane region" description="Helical" evidence="7">
    <location>
        <begin position="252"/>
        <end position="271"/>
    </location>
</feature>
<dbReference type="InterPro" id="IPR010290">
    <property type="entry name" value="TM_effector"/>
</dbReference>
<evidence type="ECO:0000256" key="3">
    <source>
        <dbReference type="ARBA" id="ARBA00022475"/>
    </source>
</evidence>
<protein>
    <submittedName>
        <fullName evidence="8">MFS family permease</fullName>
    </submittedName>
</protein>
<feature type="transmembrane region" description="Helical" evidence="7">
    <location>
        <begin position="378"/>
        <end position="398"/>
    </location>
</feature>
<evidence type="ECO:0000256" key="1">
    <source>
        <dbReference type="ARBA" id="ARBA00004651"/>
    </source>
</evidence>
<keyword evidence="6 7" id="KW-0472">Membrane</keyword>
<feature type="transmembrane region" description="Helical" evidence="7">
    <location>
        <begin position="217"/>
        <end position="240"/>
    </location>
</feature>
<keyword evidence="2" id="KW-0813">Transport</keyword>
<dbReference type="InterPro" id="IPR036259">
    <property type="entry name" value="MFS_trans_sf"/>
</dbReference>
<dbReference type="CDD" id="cd06173">
    <property type="entry name" value="MFS_MefA_like"/>
    <property type="match status" value="1"/>
</dbReference>
<feature type="transmembrane region" description="Helical" evidence="7">
    <location>
        <begin position="154"/>
        <end position="178"/>
    </location>
</feature>
<dbReference type="PANTHER" id="PTHR43266:SF2">
    <property type="entry name" value="MAJOR FACILITATOR SUPERFAMILY (MFS) PROFILE DOMAIN-CONTAINING PROTEIN"/>
    <property type="match status" value="1"/>
</dbReference>
<evidence type="ECO:0000256" key="6">
    <source>
        <dbReference type="ARBA" id="ARBA00023136"/>
    </source>
</evidence>
<feature type="transmembrane region" description="Helical" evidence="7">
    <location>
        <begin position="12"/>
        <end position="36"/>
    </location>
</feature>